<evidence type="ECO:0000259" key="5">
    <source>
        <dbReference type="Pfam" id="PF11794"/>
    </source>
</evidence>
<dbReference type="InterPro" id="IPR024674">
    <property type="entry name" value="HpaB/PvcC/4-BUDH_N"/>
</dbReference>
<feature type="domain" description="HpaB/PvcC/4-BUDH N-terminal" evidence="5">
    <location>
        <begin position="2"/>
        <end position="117"/>
    </location>
</feature>
<keyword evidence="6" id="KW-0503">Monooxygenase</keyword>
<dbReference type="SMR" id="A0A0J6VB45"/>
<keyword evidence="2" id="KW-0274">FAD</keyword>
<dbReference type="PATRIC" id="fig|37916.4.peg.7337"/>
<protein>
    <submittedName>
        <fullName evidence="6">FADH(2)-dependent monooxygenase TftD</fullName>
        <ecNumber evidence="6">1.14.14.-</ecNumber>
    </submittedName>
</protein>
<dbReference type="InterPro" id="IPR036250">
    <property type="entry name" value="AcylCo_DH-like_C"/>
</dbReference>
<evidence type="ECO:0000313" key="7">
    <source>
        <dbReference type="Proteomes" id="UP000036513"/>
    </source>
</evidence>
<feature type="domain" description="HpaB/PvcC/4-BUDH C-terminal" evidence="4">
    <location>
        <begin position="133"/>
        <end position="325"/>
    </location>
</feature>
<keyword evidence="3 6" id="KW-0560">Oxidoreductase</keyword>
<proteinExistence type="predicted"/>
<dbReference type="Pfam" id="PF03241">
    <property type="entry name" value="HpaB"/>
    <property type="match status" value="1"/>
</dbReference>
<dbReference type="InterPro" id="IPR046373">
    <property type="entry name" value="Acyl-CoA_Oxase/DH_mid-dom_sf"/>
</dbReference>
<dbReference type="STRING" id="37916.MCHLDSM_07311"/>
<evidence type="ECO:0000256" key="3">
    <source>
        <dbReference type="ARBA" id="ARBA00023002"/>
    </source>
</evidence>
<reference evidence="6 7" key="1">
    <citation type="journal article" date="2015" name="Genome Biol. Evol.">
        <title>Characterization of Three Mycobacterium spp. with Potential Use in Bioremediation by Genome Sequencing and Comparative Genomics.</title>
        <authorList>
            <person name="Das S."/>
            <person name="Pettersson B.M."/>
            <person name="Behra P.R."/>
            <person name="Ramesh M."/>
            <person name="Dasgupta S."/>
            <person name="Bhattacharya A."/>
            <person name="Kirsebom L.A."/>
        </authorList>
    </citation>
    <scope>NUCLEOTIDE SEQUENCE [LARGE SCALE GENOMIC DNA]</scope>
    <source>
        <strain evidence="6 7">DSM 43826</strain>
    </source>
</reference>
<evidence type="ECO:0000256" key="1">
    <source>
        <dbReference type="ARBA" id="ARBA00022630"/>
    </source>
</evidence>
<keyword evidence="1" id="KW-0285">Flavoprotein</keyword>
<dbReference type="Gene3D" id="1.20.140.10">
    <property type="entry name" value="Butyryl-CoA Dehydrogenase, subunit A, domain 3"/>
    <property type="match status" value="1"/>
</dbReference>
<dbReference type="EC" id="1.14.14.-" evidence="6"/>
<dbReference type="AlphaFoldDB" id="A0A0J6VB45"/>
<evidence type="ECO:0000313" key="6">
    <source>
        <dbReference type="EMBL" id="KMO66967.1"/>
    </source>
</evidence>
<dbReference type="InterPro" id="IPR009100">
    <property type="entry name" value="AcylCoA_DH/oxidase_NM_dom_sf"/>
</dbReference>
<dbReference type="EMBL" id="JYNL01000071">
    <property type="protein sequence ID" value="KMO66967.1"/>
    <property type="molecule type" value="Genomic_DNA"/>
</dbReference>
<dbReference type="PANTHER" id="PTHR36117">
    <property type="entry name" value="4-HYDROXYPHENYLACETATE 3-MONOOXYGENASE-RELATED"/>
    <property type="match status" value="1"/>
</dbReference>
<dbReference type="PANTHER" id="PTHR36117:SF3">
    <property type="entry name" value="4-HYDROXYPHENYLACETATE 3-MONOOXYGENASE-RELATED"/>
    <property type="match status" value="1"/>
</dbReference>
<dbReference type="GO" id="GO:0004497">
    <property type="term" value="F:monooxygenase activity"/>
    <property type="evidence" value="ECO:0007669"/>
    <property type="project" value="UniProtKB-KW"/>
</dbReference>
<dbReference type="Proteomes" id="UP000036513">
    <property type="component" value="Unassembled WGS sequence"/>
</dbReference>
<comment type="caution">
    <text evidence="6">The sequence shown here is derived from an EMBL/GenBank/DDBJ whole genome shotgun (WGS) entry which is preliminary data.</text>
</comment>
<dbReference type="Pfam" id="PF11794">
    <property type="entry name" value="HpaB_N"/>
    <property type="match status" value="1"/>
</dbReference>
<name>A0A0J6VB45_9MYCO</name>
<dbReference type="SUPFAM" id="SSF56645">
    <property type="entry name" value="Acyl-CoA dehydrogenase NM domain-like"/>
    <property type="match status" value="1"/>
</dbReference>
<accession>A0A0J6VB45</accession>
<organism evidence="6 7">
    <name type="scientific">Mycolicibacterium chlorophenolicum</name>
    <dbReference type="NCBI Taxonomy" id="37916"/>
    <lineage>
        <taxon>Bacteria</taxon>
        <taxon>Bacillati</taxon>
        <taxon>Actinomycetota</taxon>
        <taxon>Actinomycetes</taxon>
        <taxon>Mycobacteriales</taxon>
        <taxon>Mycobacteriaceae</taxon>
        <taxon>Mycolicibacterium</taxon>
    </lineage>
</organism>
<sequence length="355" mass="39836">MFIDPQTDRSEHGSAASPALTIVDENDEGILVRGVKPVGTSAAFAQWLHLGVFFRPGLPPDQVIFGVIPTNTPGVTIVAREAYVNDDAANHPLAAMGDELDCAAIIEDVLIPWDCVFHVRNVEHAVLYPIRVFDWHQYYILVRAAVRAELMLGLAMAMADSLGTFQIPEVKVRLAKFIEFHSILRASVVASEEFGFITPGGQFKPDPQTVDTGRAYYLEHYPAMIQELLDLCGRVALMYPSEGQWHDEKLRKWMEPTVTGAHGNGYDRIKMARVIHDLFLTEWGTRQQMFDNFQATPLRMIRFLNMMRWYQTPAGEAVDFARQLCGIEAADTETDAQPDYIKRIDRPANLASATP</sequence>
<dbReference type="RefSeq" id="WP_131722728.1">
    <property type="nucleotide sequence ID" value="NZ_JYNL01000071.1"/>
</dbReference>
<gene>
    <name evidence="6" type="primary">tftD_1</name>
    <name evidence="6" type="ORF">MCHLDSM_07311</name>
</gene>
<dbReference type="InterPro" id="IPR024719">
    <property type="entry name" value="HpaB/PvcC/4-BUDH_C"/>
</dbReference>
<keyword evidence="7" id="KW-1185">Reference proteome</keyword>
<dbReference type="SUPFAM" id="SSF47203">
    <property type="entry name" value="Acyl-CoA dehydrogenase C-terminal domain-like"/>
    <property type="match status" value="1"/>
</dbReference>
<dbReference type="Gene3D" id="2.40.110.10">
    <property type="entry name" value="Butyryl-CoA Dehydrogenase, subunit A, domain 2"/>
    <property type="match status" value="1"/>
</dbReference>
<dbReference type="GO" id="GO:0016627">
    <property type="term" value="F:oxidoreductase activity, acting on the CH-CH group of donors"/>
    <property type="evidence" value="ECO:0007669"/>
    <property type="project" value="InterPro"/>
</dbReference>
<evidence type="ECO:0000256" key="2">
    <source>
        <dbReference type="ARBA" id="ARBA00022827"/>
    </source>
</evidence>
<dbReference type="InterPro" id="IPR004925">
    <property type="entry name" value="HpaB/PvcC/4-BUDH"/>
</dbReference>
<evidence type="ECO:0000259" key="4">
    <source>
        <dbReference type="Pfam" id="PF03241"/>
    </source>
</evidence>